<dbReference type="InterPro" id="IPR046348">
    <property type="entry name" value="SIS_dom_sf"/>
</dbReference>
<reference evidence="6" key="2">
    <citation type="journal article" date="2021" name="PeerJ">
        <title>Extensive microbial diversity within the chicken gut microbiome revealed by metagenomics and culture.</title>
        <authorList>
            <person name="Gilroy R."/>
            <person name="Ravi A."/>
            <person name="Getino M."/>
            <person name="Pursley I."/>
            <person name="Horton D.L."/>
            <person name="Alikhan N.F."/>
            <person name="Baker D."/>
            <person name="Gharbi K."/>
            <person name="Hall N."/>
            <person name="Watson M."/>
            <person name="Adriaenssens E.M."/>
            <person name="Foster-Nyarko E."/>
            <person name="Jarju S."/>
            <person name="Secka A."/>
            <person name="Antonio M."/>
            <person name="Oren A."/>
            <person name="Chaudhuri R.R."/>
            <person name="La Ragione R."/>
            <person name="Hildebrand F."/>
            <person name="Pallen M.J."/>
        </authorList>
    </citation>
    <scope>NUCLEOTIDE SEQUENCE</scope>
    <source>
        <strain evidence="6">CHK33-4379</strain>
    </source>
</reference>
<dbReference type="GO" id="GO:0003677">
    <property type="term" value="F:DNA binding"/>
    <property type="evidence" value="ECO:0007669"/>
    <property type="project" value="UniProtKB-KW"/>
</dbReference>
<dbReference type="Pfam" id="PF01418">
    <property type="entry name" value="HTH_6"/>
    <property type="match status" value="1"/>
</dbReference>
<dbReference type="PROSITE" id="PS51464">
    <property type="entry name" value="SIS"/>
    <property type="match status" value="1"/>
</dbReference>
<dbReference type="InterPro" id="IPR001347">
    <property type="entry name" value="SIS_dom"/>
</dbReference>
<keyword evidence="1" id="KW-0805">Transcription regulation</keyword>
<dbReference type="Proteomes" id="UP000824136">
    <property type="component" value="Unassembled WGS sequence"/>
</dbReference>
<dbReference type="InterPro" id="IPR009057">
    <property type="entry name" value="Homeodomain-like_sf"/>
</dbReference>
<dbReference type="GO" id="GO:0097367">
    <property type="term" value="F:carbohydrate derivative binding"/>
    <property type="evidence" value="ECO:0007669"/>
    <property type="project" value="InterPro"/>
</dbReference>
<name>A0A9D1GU08_9FIRM</name>
<reference evidence="6" key="1">
    <citation type="submission" date="2020-10" db="EMBL/GenBank/DDBJ databases">
        <authorList>
            <person name="Gilroy R."/>
        </authorList>
    </citation>
    <scope>NUCLEOTIDE SEQUENCE</scope>
    <source>
        <strain evidence="6">CHK33-4379</strain>
    </source>
</reference>
<evidence type="ECO:0000256" key="3">
    <source>
        <dbReference type="ARBA" id="ARBA00023163"/>
    </source>
</evidence>
<keyword evidence="2" id="KW-0238">DNA-binding</keyword>
<dbReference type="InterPro" id="IPR000281">
    <property type="entry name" value="HTH_RpiR"/>
</dbReference>
<dbReference type="GO" id="GO:0003700">
    <property type="term" value="F:DNA-binding transcription factor activity"/>
    <property type="evidence" value="ECO:0007669"/>
    <property type="project" value="InterPro"/>
</dbReference>
<dbReference type="CDD" id="cd05013">
    <property type="entry name" value="SIS_RpiR"/>
    <property type="match status" value="1"/>
</dbReference>
<dbReference type="InterPro" id="IPR047640">
    <property type="entry name" value="RpiR-like"/>
</dbReference>
<dbReference type="Gene3D" id="3.40.50.10490">
    <property type="entry name" value="Glucose-6-phosphate isomerase like protein, domain 1"/>
    <property type="match status" value="1"/>
</dbReference>
<gene>
    <name evidence="6" type="ORF">IAC39_04905</name>
</gene>
<evidence type="ECO:0000256" key="2">
    <source>
        <dbReference type="ARBA" id="ARBA00023125"/>
    </source>
</evidence>
<comment type="caution">
    <text evidence="6">The sequence shown here is derived from an EMBL/GenBank/DDBJ whole genome shotgun (WGS) entry which is preliminary data.</text>
</comment>
<evidence type="ECO:0000313" key="6">
    <source>
        <dbReference type="EMBL" id="HIT59029.1"/>
    </source>
</evidence>
<evidence type="ECO:0000259" key="4">
    <source>
        <dbReference type="PROSITE" id="PS51071"/>
    </source>
</evidence>
<keyword evidence="3" id="KW-0804">Transcription</keyword>
<dbReference type="EMBL" id="DVLL01000019">
    <property type="protein sequence ID" value="HIT59029.1"/>
    <property type="molecule type" value="Genomic_DNA"/>
</dbReference>
<dbReference type="InterPro" id="IPR035472">
    <property type="entry name" value="RpiR-like_SIS"/>
</dbReference>
<dbReference type="PROSITE" id="PS51071">
    <property type="entry name" value="HTH_RPIR"/>
    <property type="match status" value="1"/>
</dbReference>
<evidence type="ECO:0000256" key="1">
    <source>
        <dbReference type="ARBA" id="ARBA00023015"/>
    </source>
</evidence>
<feature type="domain" description="SIS" evidence="5">
    <location>
        <begin position="125"/>
        <end position="267"/>
    </location>
</feature>
<dbReference type="PANTHER" id="PTHR30514:SF18">
    <property type="entry name" value="RPIR-FAMILY TRANSCRIPTIONAL REGULATOR"/>
    <property type="match status" value="1"/>
</dbReference>
<dbReference type="SUPFAM" id="SSF46689">
    <property type="entry name" value="Homeodomain-like"/>
    <property type="match status" value="1"/>
</dbReference>
<protein>
    <submittedName>
        <fullName evidence="6">MurR/RpiR family transcriptional regulator</fullName>
    </submittedName>
</protein>
<sequence>MVNDIFEFLDEKRDGMSKSHRKIADFILEHYDRASFLTAAKLGESVGVSESTVVRFAAELGFDGYPSLQRVLQEATRNKLTAVQRIEVSHDRLKGAEVFRKVLQNDIEHIRQTIEETAEDSFNAAVDSIISAKSIYIMGIRSSAALASFMSYYFKLMLPNVILVQTGSRSELYEQLMRIGEGDLIIGISFPRYSKQTVNALAYACSKGADSVAITDSMDSPVASHAGKVLLARSDMVSFVDSLVAPLSLINALIVAVSIKNYDAVSKSFKALEQIWEEYDVYEKNGEAYAGV</sequence>
<proteinExistence type="predicted"/>
<organism evidence="6 7">
    <name type="scientific">Candidatus Faeciplasma pullistercoris</name>
    <dbReference type="NCBI Taxonomy" id="2840800"/>
    <lineage>
        <taxon>Bacteria</taxon>
        <taxon>Bacillati</taxon>
        <taxon>Bacillota</taxon>
        <taxon>Clostridia</taxon>
        <taxon>Eubacteriales</taxon>
        <taxon>Oscillospiraceae</taxon>
        <taxon>Oscillospiraceae incertae sedis</taxon>
        <taxon>Candidatus Faeciplasma</taxon>
    </lineage>
</organism>
<dbReference type="InterPro" id="IPR036388">
    <property type="entry name" value="WH-like_DNA-bd_sf"/>
</dbReference>
<dbReference type="GO" id="GO:1901135">
    <property type="term" value="P:carbohydrate derivative metabolic process"/>
    <property type="evidence" value="ECO:0007669"/>
    <property type="project" value="InterPro"/>
</dbReference>
<dbReference type="AlphaFoldDB" id="A0A9D1GU08"/>
<accession>A0A9D1GU08</accession>
<dbReference type="SUPFAM" id="SSF53697">
    <property type="entry name" value="SIS domain"/>
    <property type="match status" value="1"/>
</dbReference>
<dbReference type="Gene3D" id="1.10.10.10">
    <property type="entry name" value="Winged helix-like DNA-binding domain superfamily/Winged helix DNA-binding domain"/>
    <property type="match status" value="1"/>
</dbReference>
<evidence type="ECO:0000259" key="5">
    <source>
        <dbReference type="PROSITE" id="PS51464"/>
    </source>
</evidence>
<feature type="domain" description="HTH rpiR-type" evidence="4">
    <location>
        <begin position="3"/>
        <end position="79"/>
    </location>
</feature>
<dbReference type="PANTHER" id="PTHR30514">
    <property type="entry name" value="GLUCOKINASE"/>
    <property type="match status" value="1"/>
</dbReference>
<evidence type="ECO:0000313" key="7">
    <source>
        <dbReference type="Proteomes" id="UP000824136"/>
    </source>
</evidence>
<dbReference type="Pfam" id="PF01380">
    <property type="entry name" value="SIS"/>
    <property type="match status" value="1"/>
</dbReference>